<comment type="caution">
    <text evidence="1">The sequence shown here is derived from an EMBL/GenBank/DDBJ whole genome shotgun (WGS) entry which is preliminary data.</text>
</comment>
<dbReference type="Proteomes" id="UP000011885">
    <property type="component" value="Unassembled WGS sequence"/>
</dbReference>
<organism evidence="1 2">
    <name type="scientific">Rhodopirellula sallentina SM41</name>
    <dbReference type="NCBI Taxonomy" id="1263870"/>
    <lineage>
        <taxon>Bacteria</taxon>
        <taxon>Pseudomonadati</taxon>
        <taxon>Planctomycetota</taxon>
        <taxon>Planctomycetia</taxon>
        <taxon>Pirellulales</taxon>
        <taxon>Pirellulaceae</taxon>
        <taxon>Rhodopirellula</taxon>
    </lineage>
</organism>
<dbReference type="AlphaFoldDB" id="M5UCC6"/>
<reference evidence="1 2" key="1">
    <citation type="journal article" date="2013" name="Mar. Genomics">
        <title>Expression of sulfatases in Rhodopirellula baltica and the diversity of sulfatases in the genus Rhodopirellula.</title>
        <authorList>
            <person name="Wegner C.E."/>
            <person name="Richter-Heitmann T."/>
            <person name="Klindworth A."/>
            <person name="Klockow C."/>
            <person name="Richter M."/>
            <person name="Achstetter T."/>
            <person name="Glockner F.O."/>
            <person name="Harder J."/>
        </authorList>
    </citation>
    <scope>NUCLEOTIDE SEQUENCE [LARGE SCALE GENOMIC DNA]</scope>
    <source>
        <strain evidence="1 2">SM41</strain>
    </source>
</reference>
<evidence type="ECO:0000313" key="2">
    <source>
        <dbReference type="Proteomes" id="UP000011885"/>
    </source>
</evidence>
<accession>M5UCC6</accession>
<name>M5UCC6_9BACT</name>
<gene>
    <name evidence="1" type="ORF">RSSM_03075</name>
</gene>
<dbReference type="EMBL" id="ANOH01000214">
    <property type="protein sequence ID" value="EMI55511.1"/>
    <property type="molecule type" value="Genomic_DNA"/>
</dbReference>
<evidence type="ECO:0000313" key="1">
    <source>
        <dbReference type="EMBL" id="EMI55511.1"/>
    </source>
</evidence>
<keyword evidence="2" id="KW-1185">Reference proteome</keyword>
<sequence length="52" mass="5944">MRQIVSKTHFETRDLQTIAFGQTRWTIDSGLVDEYAIATIEVFDEPSRLVTG</sequence>
<proteinExistence type="predicted"/>
<protein>
    <submittedName>
        <fullName evidence="1">Uncharacterized protein</fullName>
    </submittedName>
</protein>